<feature type="signal peptide" evidence="1">
    <location>
        <begin position="1"/>
        <end position="24"/>
    </location>
</feature>
<dbReference type="Pfam" id="PF01161">
    <property type="entry name" value="PBP"/>
    <property type="match status" value="1"/>
</dbReference>
<dbReference type="SUPFAM" id="SSF49777">
    <property type="entry name" value="PEBP-like"/>
    <property type="match status" value="1"/>
</dbReference>
<protein>
    <recommendedName>
        <fullName evidence="4">PEBP-like protein</fullName>
    </recommendedName>
</protein>
<dbReference type="OrthoDB" id="2506647at2759"/>
<dbReference type="EMBL" id="PDLM01000016">
    <property type="protein sequence ID" value="RDW59592.1"/>
    <property type="molecule type" value="Genomic_DNA"/>
</dbReference>
<keyword evidence="1" id="KW-0732">Signal</keyword>
<dbReference type="InterPro" id="IPR008914">
    <property type="entry name" value="PEBP"/>
</dbReference>
<evidence type="ECO:0000256" key="1">
    <source>
        <dbReference type="SAM" id="SignalP"/>
    </source>
</evidence>
<proteinExistence type="predicted"/>
<comment type="caution">
    <text evidence="2">The sequence shown here is derived from an EMBL/GenBank/DDBJ whole genome shotgun (WGS) entry which is preliminary data.</text>
</comment>
<dbReference type="InterPro" id="IPR035810">
    <property type="entry name" value="PEBP_euk"/>
</dbReference>
<name>A0A3D8QCK4_9HELO</name>
<reference evidence="2 3" key="1">
    <citation type="journal article" date="2018" name="IMA Fungus">
        <title>IMA Genome-F 9: Draft genome sequence of Annulohypoxylon stygium, Aspergillus mulundensis, Berkeleyomyces basicola (syn. Thielaviopsis basicola), Ceratocystis smalleyi, two Cercospora beticola strains, Coleophoma cylindrospora, Fusarium fracticaudum, Phialophora cf. hyalina, and Morchella septimelata.</title>
        <authorList>
            <person name="Wingfield B.D."/>
            <person name="Bills G.F."/>
            <person name="Dong Y."/>
            <person name="Huang W."/>
            <person name="Nel W.J."/>
            <person name="Swalarsk-Parry B.S."/>
            <person name="Vaghefi N."/>
            <person name="Wilken P.M."/>
            <person name="An Z."/>
            <person name="de Beer Z.W."/>
            <person name="De Vos L."/>
            <person name="Chen L."/>
            <person name="Duong T.A."/>
            <person name="Gao Y."/>
            <person name="Hammerbacher A."/>
            <person name="Kikkert J.R."/>
            <person name="Li Y."/>
            <person name="Li H."/>
            <person name="Li K."/>
            <person name="Li Q."/>
            <person name="Liu X."/>
            <person name="Ma X."/>
            <person name="Naidoo K."/>
            <person name="Pethybridge S.J."/>
            <person name="Sun J."/>
            <person name="Steenkamp E.T."/>
            <person name="van der Nest M.A."/>
            <person name="van Wyk S."/>
            <person name="Wingfield M.J."/>
            <person name="Xiong C."/>
            <person name="Yue Q."/>
            <person name="Zhang X."/>
        </authorList>
    </citation>
    <scope>NUCLEOTIDE SEQUENCE [LARGE SCALE GENOMIC DNA]</scope>
    <source>
        <strain evidence="2 3">BP6252</strain>
    </source>
</reference>
<feature type="chain" id="PRO_5017700792" description="PEBP-like protein" evidence="1">
    <location>
        <begin position="25"/>
        <end position="201"/>
    </location>
</feature>
<dbReference type="Proteomes" id="UP000256645">
    <property type="component" value="Unassembled WGS sequence"/>
</dbReference>
<evidence type="ECO:0000313" key="2">
    <source>
        <dbReference type="EMBL" id="RDW59592.1"/>
    </source>
</evidence>
<sequence>MRAGSFTFVSVAATATMLAGLVSGMTPSGVFPQNSENMTNFYDTSTAATNGVNIPKRNTNIAPTLALDKAIANKTFAVVMFDPDTPATGVGGNGTNSFLHWFQDGLTSSVSEVDVAGKNVTPLVNVLHVAALQTYVQPSPPTGQTHRYVQILLDTTGVTGFVVSAATGNATTSRTGFDMNAFVQESGLTVFSSNFFNVTGV</sequence>
<dbReference type="STRING" id="1849047.A0A3D8QCK4"/>
<dbReference type="PANTHER" id="PTHR11362">
    <property type="entry name" value="PHOSPHATIDYLETHANOLAMINE-BINDING PROTEIN"/>
    <property type="match status" value="1"/>
</dbReference>
<accession>A0A3D8QCK4</accession>
<keyword evidence="3" id="KW-1185">Reference proteome</keyword>
<organism evidence="2 3">
    <name type="scientific">Coleophoma cylindrospora</name>
    <dbReference type="NCBI Taxonomy" id="1849047"/>
    <lineage>
        <taxon>Eukaryota</taxon>
        <taxon>Fungi</taxon>
        <taxon>Dikarya</taxon>
        <taxon>Ascomycota</taxon>
        <taxon>Pezizomycotina</taxon>
        <taxon>Leotiomycetes</taxon>
        <taxon>Helotiales</taxon>
        <taxon>Dermateaceae</taxon>
        <taxon>Coleophoma</taxon>
    </lineage>
</organism>
<dbReference type="AlphaFoldDB" id="A0A3D8QCK4"/>
<dbReference type="Gene3D" id="3.90.280.10">
    <property type="entry name" value="PEBP-like"/>
    <property type="match status" value="1"/>
</dbReference>
<evidence type="ECO:0000313" key="3">
    <source>
        <dbReference type="Proteomes" id="UP000256645"/>
    </source>
</evidence>
<dbReference type="CDD" id="cd00866">
    <property type="entry name" value="PEBP_euk"/>
    <property type="match status" value="1"/>
</dbReference>
<dbReference type="PANTHER" id="PTHR11362:SF82">
    <property type="entry name" value="PHOSPHATIDYLETHANOLAMINE-BINDING PROTEIN 4"/>
    <property type="match status" value="1"/>
</dbReference>
<dbReference type="InterPro" id="IPR036610">
    <property type="entry name" value="PEBP-like_sf"/>
</dbReference>
<gene>
    <name evidence="2" type="ORF">BP6252_12679</name>
</gene>
<evidence type="ECO:0008006" key="4">
    <source>
        <dbReference type="Google" id="ProtNLM"/>
    </source>
</evidence>